<evidence type="ECO:0000313" key="5">
    <source>
        <dbReference type="Proteomes" id="UP000654004"/>
    </source>
</evidence>
<protein>
    <submittedName>
        <fullName evidence="4">Dihydrofolate reductase</fullName>
    </submittedName>
</protein>
<feature type="domain" description="D-isomer specific 2-hydroxyacid dehydrogenase NAD-binding" evidence="3">
    <location>
        <begin position="115"/>
        <end position="287"/>
    </location>
</feature>
<dbReference type="SUPFAM" id="SSF51735">
    <property type="entry name" value="NAD(P)-binding Rossmann-fold domains"/>
    <property type="match status" value="1"/>
</dbReference>
<gene>
    <name evidence="4" type="ORF">GCM10009410_07990</name>
</gene>
<name>A0ABQ2QEW8_9GAMM</name>
<dbReference type="PANTHER" id="PTHR43333:SF1">
    <property type="entry name" value="D-ISOMER SPECIFIC 2-HYDROXYACID DEHYDROGENASE NAD-BINDING DOMAIN-CONTAINING PROTEIN"/>
    <property type="match status" value="1"/>
</dbReference>
<dbReference type="RefSeq" id="WP_188953615.1">
    <property type="nucleotide sequence ID" value="NZ_BMQW01000002.1"/>
</dbReference>
<dbReference type="CDD" id="cd05300">
    <property type="entry name" value="2-Hacid_dh_1"/>
    <property type="match status" value="1"/>
</dbReference>
<evidence type="ECO:0000259" key="3">
    <source>
        <dbReference type="Pfam" id="PF02826"/>
    </source>
</evidence>
<evidence type="ECO:0000313" key="4">
    <source>
        <dbReference type="EMBL" id="GGP78221.1"/>
    </source>
</evidence>
<accession>A0ABQ2QEW8</accession>
<dbReference type="PANTHER" id="PTHR43333">
    <property type="entry name" value="2-HACID_DH_C DOMAIN-CONTAINING PROTEIN"/>
    <property type="match status" value="1"/>
</dbReference>
<keyword evidence="5" id="KW-1185">Reference proteome</keyword>
<dbReference type="Pfam" id="PF02826">
    <property type="entry name" value="2-Hacid_dh_C"/>
    <property type="match status" value="1"/>
</dbReference>
<dbReference type="InterPro" id="IPR006140">
    <property type="entry name" value="D-isomer_DH_NAD-bd"/>
</dbReference>
<dbReference type="Gene3D" id="3.40.50.720">
    <property type="entry name" value="NAD(P)-binding Rossmann-like Domain"/>
    <property type="match status" value="2"/>
</dbReference>
<keyword evidence="1" id="KW-0560">Oxidoreductase</keyword>
<organism evidence="4 5">
    <name type="scientific">Shewanella ulleungensis</name>
    <dbReference type="NCBI Taxonomy" id="2282699"/>
    <lineage>
        <taxon>Bacteria</taxon>
        <taxon>Pseudomonadati</taxon>
        <taxon>Pseudomonadota</taxon>
        <taxon>Gammaproteobacteria</taxon>
        <taxon>Alteromonadales</taxon>
        <taxon>Shewanellaceae</taxon>
        <taxon>Shewanella</taxon>
    </lineage>
</organism>
<sequence length="322" mass="36387">MKNTLLLLTQHNQQYRELLAHKQLPNLTILADSDNQQQYVQQANIWLAEPHLAAPYLTLPTASTASTATNTLTLKWLQSTFAGVDALMSPQLRQDYALTNIRGVFGPLMSEYVFGYLLSHYRHHAQYQQQQTLQLWQPKPFCSLQGLNMLILGTGSIALHIASTARHFAMSVTGLNRRGHPIDQFDHVDNIDTLNEHLPLADVIISVLPKTPHTTHLLNDTNLPLLRPAAMLFNIGRGNAIESNALLSALRLFQQRRAILDVFEQEPLPPQHPLWHCPNVIITPHIAAPSFPTQVVDIFSQNYLRWHQSESLQYLVDPAQGY</sequence>
<dbReference type="Proteomes" id="UP000654004">
    <property type="component" value="Unassembled WGS sequence"/>
</dbReference>
<evidence type="ECO:0000256" key="1">
    <source>
        <dbReference type="ARBA" id="ARBA00023002"/>
    </source>
</evidence>
<reference evidence="5" key="1">
    <citation type="journal article" date="2019" name="Int. J. Syst. Evol. Microbiol.">
        <title>The Global Catalogue of Microorganisms (GCM) 10K type strain sequencing project: providing services to taxonomists for standard genome sequencing and annotation.</title>
        <authorList>
            <consortium name="The Broad Institute Genomics Platform"/>
            <consortium name="The Broad Institute Genome Sequencing Center for Infectious Disease"/>
            <person name="Wu L."/>
            <person name="Ma J."/>
        </authorList>
    </citation>
    <scope>NUCLEOTIDE SEQUENCE [LARGE SCALE GENOMIC DNA]</scope>
    <source>
        <strain evidence="5">JCM 32305</strain>
    </source>
</reference>
<proteinExistence type="predicted"/>
<comment type="caution">
    <text evidence="4">The sequence shown here is derived from an EMBL/GenBank/DDBJ whole genome shotgun (WGS) entry which is preliminary data.</text>
</comment>
<dbReference type="EMBL" id="BMQW01000002">
    <property type="protein sequence ID" value="GGP78221.1"/>
    <property type="molecule type" value="Genomic_DNA"/>
</dbReference>
<dbReference type="InterPro" id="IPR036291">
    <property type="entry name" value="NAD(P)-bd_dom_sf"/>
</dbReference>
<keyword evidence="2" id="KW-0520">NAD</keyword>
<evidence type="ECO:0000256" key="2">
    <source>
        <dbReference type="ARBA" id="ARBA00023027"/>
    </source>
</evidence>